<evidence type="ECO:0000313" key="4">
    <source>
        <dbReference type="Proteomes" id="UP001300496"/>
    </source>
</evidence>
<keyword evidence="1" id="KW-0812">Transmembrane</keyword>
<feature type="transmembrane region" description="Helical" evidence="1">
    <location>
        <begin position="12"/>
        <end position="33"/>
    </location>
</feature>
<name>A0ABT2PDR9_9MICO</name>
<keyword evidence="1" id="KW-1133">Transmembrane helix</keyword>
<protein>
    <submittedName>
        <fullName evidence="3">Pilus assembly protein</fullName>
    </submittedName>
</protein>
<feature type="domain" description="TadE-like" evidence="2">
    <location>
        <begin position="9"/>
        <end position="51"/>
    </location>
</feature>
<dbReference type="Proteomes" id="UP001300496">
    <property type="component" value="Unassembled WGS sequence"/>
</dbReference>
<comment type="caution">
    <text evidence="3">The sequence shown here is derived from an EMBL/GenBank/DDBJ whole genome shotgun (WGS) entry which is preliminary data.</text>
</comment>
<accession>A0ABT2PDR9</accession>
<gene>
    <name evidence="3" type="ORF">N4R40_06915</name>
</gene>
<keyword evidence="1" id="KW-0472">Membrane</keyword>
<evidence type="ECO:0000256" key="1">
    <source>
        <dbReference type="SAM" id="Phobius"/>
    </source>
</evidence>
<dbReference type="InterPro" id="IPR049790">
    <property type="entry name" value="Rv3655c/TadE"/>
</dbReference>
<dbReference type="NCBIfam" id="NF041390">
    <property type="entry name" value="TadE_Rv3655c"/>
    <property type="match status" value="1"/>
</dbReference>
<proteinExistence type="predicted"/>
<evidence type="ECO:0000313" key="3">
    <source>
        <dbReference type="EMBL" id="MCT9002093.1"/>
    </source>
</evidence>
<dbReference type="InterPro" id="IPR012495">
    <property type="entry name" value="TadE-like_dom"/>
</dbReference>
<reference evidence="3 4" key="1">
    <citation type="journal article" date="2024" name="Int. J. Syst. Evol. Microbiol.">
        <title>Microbacterium memoriense sp. nov., a member of the Actinomycetota from marine beach sediment of the north coast of Portugal.</title>
        <authorList>
            <person name="Santos J.D.N.D."/>
            <person name="Klimek D."/>
            <person name="Calusinska M."/>
            <person name="Lobo-da-Cunha A."/>
            <person name="Catita J."/>
            <person name="Goncalves H."/>
            <person name="Gonzalez I."/>
            <person name="Lage O.M."/>
        </authorList>
    </citation>
    <scope>NUCLEOTIDE SEQUENCE [LARGE SCALE GENOMIC DNA]</scope>
    <source>
        <strain evidence="3 4">PMIC_1C1B</strain>
    </source>
</reference>
<sequence length="112" mass="11313">MIRRRDDRGSVTAEFAVVVPAVVLIIALTAGTLSASGHRVRLEQAVAQAARLIARGEGEARAGAVVAAIAGAAATRIHEDGELVCVEATAAVALPLPLPPLRAVSCALSGGR</sequence>
<dbReference type="Pfam" id="PF07811">
    <property type="entry name" value="TadE"/>
    <property type="match status" value="1"/>
</dbReference>
<organism evidence="3 4">
    <name type="scientific">Microbacterium memoriense</name>
    <dbReference type="NCBI Taxonomy" id="2978350"/>
    <lineage>
        <taxon>Bacteria</taxon>
        <taxon>Bacillati</taxon>
        <taxon>Actinomycetota</taxon>
        <taxon>Actinomycetes</taxon>
        <taxon>Micrococcales</taxon>
        <taxon>Microbacteriaceae</taxon>
        <taxon>Microbacterium</taxon>
    </lineage>
</organism>
<keyword evidence="4" id="KW-1185">Reference proteome</keyword>
<dbReference type="EMBL" id="JAODOR010000008">
    <property type="protein sequence ID" value="MCT9002093.1"/>
    <property type="molecule type" value="Genomic_DNA"/>
</dbReference>
<dbReference type="RefSeq" id="WP_261606628.1">
    <property type="nucleotide sequence ID" value="NZ_JAODOR010000008.1"/>
</dbReference>
<evidence type="ECO:0000259" key="2">
    <source>
        <dbReference type="Pfam" id="PF07811"/>
    </source>
</evidence>